<dbReference type="Proteomes" id="UP000593572">
    <property type="component" value="Unassembled WGS sequence"/>
</dbReference>
<dbReference type="EMBL" id="JABEZX010000001">
    <property type="protein sequence ID" value="MBA0548882.1"/>
    <property type="molecule type" value="Genomic_DNA"/>
</dbReference>
<name>A0A7J8L970_9ROSI</name>
<accession>A0A7J8L970</accession>
<organism evidence="1 2">
    <name type="scientific">Gossypium lobatum</name>
    <dbReference type="NCBI Taxonomy" id="34289"/>
    <lineage>
        <taxon>Eukaryota</taxon>
        <taxon>Viridiplantae</taxon>
        <taxon>Streptophyta</taxon>
        <taxon>Embryophyta</taxon>
        <taxon>Tracheophyta</taxon>
        <taxon>Spermatophyta</taxon>
        <taxon>Magnoliopsida</taxon>
        <taxon>eudicotyledons</taxon>
        <taxon>Gunneridae</taxon>
        <taxon>Pentapetalae</taxon>
        <taxon>rosids</taxon>
        <taxon>malvids</taxon>
        <taxon>Malvales</taxon>
        <taxon>Malvaceae</taxon>
        <taxon>Malvoideae</taxon>
        <taxon>Gossypium</taxon>
    </lineage>
</organism>
<sequence>LLDQRLPLPIDQIAEEVVSVITIGLSCIRSEPESRPTIRFMA</sequence>
<comment type="caution">
    <text evidence="1">The sequence shown here is derived from an EMBL/GenBank/DDBJ whole genome shotgun (WGS) entry which is preliminary data.</text>
</comment>
<feature type="non-terminal residue" evidence="1">
    <location>
        <position position="1"/>
    </location>
</feature>
<gene>
    <name evidence="1" type="ORF">Golob_019949</name>
</gene>
<dbReference type="AlphaFoldDB" id="A0A7J8L970"/>
<protein>
    <submittedName>
        <fullName evidence="1">Uncharacterized protein</fullName>
    </submittedName>
</protein>
<proteinExistence type="predicted"/>
<reference evidence="1 2" key="1">
    <citation type="journal article" date="2019" name="Genome Biol. Evol.">
        <title>Insights into the evolution of the New World diploid cottons (Gossypium, subgenus Houzingenia) based on genome sequencing.</title>
        <authorList>
            <person name="Grover C.E."/>
            <person name="Arick M.A. 2nd"/>
            <person name="Thrash A."/>
            <person name="Conover J.L."/>
            <person name="Sanders W.S."/>
            <person name="Peterson D.G."/>
            <person name="Frelichowski J.E."/>
            <person name="Scheffler J.A."/>
            <person name="Scheffler B.E."/>
            <person name="Wendel J.F."/>
        </authorList>
    </citation>
    <scope>NUCLEOTIDE SEQUENCE [LARGE SCALE GENOMIC DNA]</scope>
    <source>
        <strain evidence="1">157</strain>
        <tissue evidence="1">Leaf</tissue>
    </source>
</reference>
<keyword evidence="2" id="KW-1185">Reference proteome</keyword>
<evidence type="ECO:0000313" key="2">
    <source>
        <dbReference type="Proteomes" id="UP000593572"/>
    </source>
</evidence>
<evidence type="ECO:0000313" key="1">
    <source>
        <dbReference type="EMBL" id="MBA0548882.1"/>
    </source>
</evidence>